<dbReference type="Proteomes" id="UP001497535">
    <property type="component" value="Unassembled WGS sequence"/>
</dbReference>
<protein>
    <submittedName>
        <fullName evidence="1">Uncharacterized protein</fullName>
    </submittedName>
</protein>
<reference evidence="1" key="1">
    <citation type="submission" date="2023-11" db="EMBL/GenBank/DDBJ databases">
        <authorList>
            <person name="Poullet M."/>
        </authorList>
    </citation>
    <scope>NUCLEOTIDE SEQUENCE</scope>
    <source>
        <strain evidence="1">E1834</strain>
    </source>
</reference>
<keyword evidence="2" id="KW-1185">Reference proteome</keyword>
<gene>
    <name evidence="1" type="ORF">MENTE1834_LOCUS21179</name>
</gene>
<dbReference type="EMBL" id="CAVMJV010000026">
    <property type="protein sequence ID" value="CAK5074428.1"/>
    <property type="molecule type" value="Genomic_DNA"/>
</dbReference>
<evidence type="ECO:0000313" key="1">
    <source>
        <dbReference type="EMBL" id="CAK5074428.1"/>
    </source>
</evidence>
<name>A0ACB0Z6F0_MELEN</name>
<comment type="caution">
    <text evidence="1">The sequence shown here is derived from an EMBL/GenBank/DDBJ whole genome shotgun (WGS) entry which is preliminary data.</text>
</comment>
<accession>A0ACB0Z6F0</accession>
<proteinExistence type="predicted"/>
<evidence type="ECO:0000313" key="2">
    <source>
        <dbReference type="Proteomes" id="UP001497535"/>
    </source>
</evidence>
<organism evidence="1 2">
    <name type="scientific">Meloidogyne enterolobii</name>
    <name type="common">Root-knot nematode worm</name>
    <name type="synonym">Meloidogyne mayaguensis</name>
    <dbReference type="NCBI Taxonomy" id="390850"/>
    <lineage>
        <taxon>Eukaryota</taxon>
        <taxon>Metazoa</taxon>
        <taxon>Ecdysozoa</taxon>
        <taxon>Nematoda</taxon>
        <taxon>Chromadorea</taxon>
        <taxon>Rhabditida</taxon>
        <taxon>Tylenchina</taxon>
        <taxon>Tylenchomorpha</taxon>
        <taxon>Tylenchoidea</taxon>
        <taxon>Meloidogynidae</taxon>
        <taxon>Meloidogyninae</taxon>
        <taxon>Meloidogyne</taxon>
    </lineage>
</organism>
<sequence length="415" mass="47157">MKINEAEINLKMSEAILLFDSIYLLARALSNETLNIFNKNLNNRKKYFNQRQQQQISSLLFNNNLTMARCAGATRQNNRKFSAGNGINKLLREYSLITRGLSGSLKSRLCGEQKTSNNNLNNNFTFQILMLGYTGVIEKIGYWQYGNDIPKIDLRAESRAQQQRRVKVSDELKPHFRVTTILERPYVMVKSLETNNNFEQKQLQFEGFCIDLLKELANDLGFTYTIHVVRDNKYGSDNGNGSWDGMIGEIIRNEADMAVAPLTANFRRAEMVDFTKPFLSLGISIIFRIPEDFQPDIFSFLNPLSLEIWFCVLLSICGLTVGMYVLSTMLKGGCDFGPRAVSTRLLGASWWMFTLVIVSAYTANLAAVLTVSRPHIPIRDIDDLANQSDISYGTINGGSTMQFFQVEKIKIKKKY</sequence>